<dbReference type="VEuPathDB" id="FungiDB:RO3G_14048"/>
<dbReference type="InParanoid" id="I1CLK7"/>
<dbReference type="RefSeq" id="XP_067524733.1">
    <property type="nucleotide sequence ID" value="XM_067668632.1"/>
</dbReference>
<protein>
    <submittedName>
        <fullName evidence="1">Uncharacterized protein</fullName>
    </submittedName>
</protein>
<accession>I1CLK7</accession>
<evidence type="ECO:0000313" key="1">
    <source>
        <dbReference type="EMBL" id="EIE89337.1"/>
    </source>
</evidence>
<evidence type="ECO:0000313" key="2">
    <source>
        <dbReference type="Proteomes" id="UP000009138"/>
    </source>
</evidence>
<proteinExistence type="predicted"/>
<dbReference type="GeneID" id="93621013"/>
<gene>
    <name evidence="1" type="ORF">RO3G_14048</name>
</gene>
<name>I1CLK7_RHIO9</name>
<dbReference type="AlphaFoldDB" id="I1CLK7"/>
<sequence>MFGKTLVQLKLGFSSWKDCLRVDNGVQDEPLAMIGSVNTDENSIFKQPITVMKINSIAFISGTFGVGKS</sequence>
<reference evidence="1 2" key="1">
    <citation type="journal article" date="2009" name="PLoS Genet.">
        <title>Genomic analysis of the basal lineage fungus Rhizopus oryzae reveals a whole-genome duplication.</title>
        <authorList>
            <person name="Ma L.-J."/>
            <person name="Ibrahim A.S."/>
            <person name="Skory C."/>
            <person name="Grabherr M.G."/>
            <person name="Burger G."/>
            <person name="Butler M."/>
            <person name="Elias M."/>
            <person name="Idnurm A."/>
            <person name="Lang B.F."/>
            <person name="Sone T."/>
            <person name="Abe A."/>
            <person name="Calvo S.E."/>
            <person name="Corrochano L.M."/>
            <person name="Engels R."/>
            <person name="Fu J."/>
            <person name="Hansberg W."/>
            <person name="Kim J.-M."/>
            <person name="Kodira C.D."/>
            <person name="Koehrsen M.J."/>
            <person name="Liu B."/>
            <person name="Miranda-Saavedra D."/>
            <person name="O'Leary S."/>
            <person name="Ortiz-Castellanos L."/>
            <person name="Poulter R."/>
            <person name="Rodriguez-Romero J."/>
            <person name="Ruiz-Herrera J."/>
            <person name="Shen Y.-Q."/>
            <person name="Zeng Q."/>
            <person name="Galagan J."/>
            <person name="Birren B.W."/>
            <person name="Cuomo C.A."/>
            <person name="Wickes B.L."/>
        </authorList>
    </citation>
    <scope>NUCLEOTIDE SEQUENCE [LARGE SCALE GENOMIC DNA]</scope>
    <source>
        <strain evidence="2">RA 99-880 / ATCC MYA-4621 / FGSC 9543 / NRRL 43880</strain>
    </source>
</reference>
<dbReference type="EMBL" id="CH476744">
    <property type="protein sequence ID" value="EIE89337.1"/>
    <property type="molecule type" value="Genomic_DNA"/>
</dbReference>
<dbReference type="Proteomes" id="UP000009138">
    <property type="component" value="Unassembled WGS sequence"/>
</dbReference>
<organism evidence="1 2">
    <name type="scientific">Rhizopus delemar (strain RA 99-880 / ATCC MYA-4621 / FGSC 9543 / NRRL 43880)</name>
    <name type="common">Mucormycosis agent</name>
    <name type="synonym">Rhizopus arrhizus var. delemar</name>
    <dbReference type="NCBI Taxonomy" id="246409"/>
    <lineage>
        <taxon>Eukaryota</taxon>
        <taxon>Fungi</taxon>
        <taxon>Fungi incertae sedis</taxon>
        <taxon>Mucoromycota</taxon>
        <taxon>Mucoromycotina</taxon>
        <taxon>Mucoromycetes</taxon>
        <taxon>Mucorales</taxon>
        <taxon>Mucorineae</taxon>
        <taxon>Rhizopodaceae</taxon>
        <taxon>Rhizopus</taxon>
    </lineage>
</organism>
<keyword evidence="2" id="KW-1185">Reference proteome</keyword>